<evidence type="ECO:0000256" key="5">
    <source>
        <dbReference type="SAM" id="MobiDB-lite"/>
    </source>
</evidence>
<dbReference type="GO" id="GO:0001228">
    <property type="term" value="F:DNA-binding transcription activator activity, RNA polymerase II-specific"/>
    <property type="evidence" value="ECO:0007669"/>
    <property type="project" value="TreeGrafter"/>
</dbReference>
<dbReference type="Pfam" id="PF00170">
    <property type="entry name" value="bZIP_1"/>
    <property type="match status" value="1"/>
</dbReference>
<name>A0A1V6Q943_9EURO</name>
<feature type="compositionally biased region" description="Polar residues" evidence="5">
    <location>
        <begin position="130"/>
        <end position="141"/>
    </location>
</feature>
<feature type="region of interest" description="Disordered" evidence="5">
    <location>
        <begin position="200"/>
        <end position="227"/>
    </location>
</feature>
<dbReference type="FunFam" id="1.20.5.170:FF:000067">
    <property type="entry name" value="BZIP transcription factor"/>
    <property type="match status" value="1"/>
</dbReference>
<dbReference type="GO" id="GO:0005737">
    <property type="term" value="C:cytoplasm"/>
    <property type="evidence" value="ECO:0007669"/>
    <property type="project" value="UniProtKB-SubCell"/>
</dbReference>
<organism evidence="7 8">
    <name type="scientific">Penicillium antarcticum</name>
    <dbReference type="NCBI Taxonomy" id="416450"/>
    <lineage>
        <taxon>Eukaryota</taxon>
        <taxon>Fungi</taxon>
        <taxon>Dikarya</taxon>
        <taxon>Ascomycota</taxon>
        <taxon>Pezizomycotina</taxon>
        <taxon>Eurotiomycetes</taxon>
        <taxon>Eurotiomycetidae</taxon>
        <taxon>Eurotiales</taxon>
        <taxon>Aspergillaceae</taxon>
        <taxon>Penicillium</taxon>
    </lineage>
</organism>
<sequence length="331" mass="37011">MYRVLCLLVRPAAKPKYPTRCCIQHYTVMDYSYYGPRSQPYPLYGLPTPDQPPQAQPDEAFAPLNNYEQNFAGFDPSFRIDPSSSFVPPPHSPPESFSKHSVSSNEAGNQHTDPISFDGDEHQFADPSMGRSSSEENQSLPAQSKRKAQNRAAQRAFRERKERHVRDLEDKVNNLEQASDTLQADNERLKRELARYTTENEILRATSNQPNRGNGNGNANEPPEPTVTGPMKYLPTDFSGAVQQDGKPAPPTPQHRILVCPVTGENLLDSRATWDFIQQHDLFKKGQVDIGDVSERLKGMAQCNGEGPAFKEGEILRAIEESAAMGRDELI</sequence>
<dbReference type="SUPFAM" id="SSF57959">
    <property type="entry name" value="Leucine zipper domain"/>
    <property type="match status" value="1"/>
</dbReference>
<feature type="compositionally biased region" description="Polar residues" evidence="5">
    <location>
        <begin position="102"/>
        <end position="113"/>
    </location>
</feature>
<comment type="similarity">
    <text evidence="4">Belongs to the bZIP family. YAP subfamily.</text>
</comment>
<accession>A0A1V6Q943</accession>
<dbReference type="EMBL" id="MDYN01000009">
    <property type="protein sequence ID" value="OQD85745.1"/>
    <property type="molecule type" value="Genomic_DNA"/>
</dbReference>
<dbReference type="GO" id="GO:0090575">
    <property type="term" value="C:RNA polymerase II transcription regulator complex"/>
    <property type="evidence" value="ECO:0007669"/>
    <property type="project" value="TreeGrafter"/>
</dbReference>
<dbReference type="CDD" id="cd14688">
    <property type="entry name" value="bZIP_YAP"/>
    <property type="match status" value="1"/>
</dbReference>
<dbReference type="AlphaFoldDB" id="A0A1V6Q943"/>
<evidence type="ECO:0000313" key="8">
    <source>
        <dbReference type="Proteomes" id="UP000191672"/>
    </source>
</evidence>
<dbReference type="PROSITE" id="PS50217">
    <property type="entry name" value="BZIP"/>
    <property type="match status" value="1"/>
</dbReference>
<reference evidence="8" key="1">
    <citation type="journal article" date="2017" name="Nat. Microbiol.">
        <title>Global analysis of biosynthetic gene clusters reveals vast potential of secondary metabolite production in Penicillium species.</title>
        <authorList>
            <person name="Nielsen J.C."/>
            <person name="Grijseels S."/>
            <person name="Prigent S."/>
            <person name="Ji B."/>
            <person name="Dainat J."/>
            <person name="Nielsen K.F."/>
            <person name="Frisvad J.C."/>
            <person name="Workman M."/>
            <person name="Nielsen J."/>
        </authorList>
    </citation>
    <scope>NUCLEOTIDE SEQUENCE [LARGE SCALE GENOMIC DNA]</scope>
    <source>
        <strain evidence="8">IBT 31811</strain>
    </source>
</reference>
<comment type="caution">
    <text evidence="7">The sequence shown here is derived from an EMBL/GenBank/DDBJ whole genome shotgun (WGS) entry which is preliminary data.</text>
</comment>
<comment type="subcellular location">
    <subcellularLocation>
        <location evidence="2">Cytoplasm</location>
    </subcellularLocation>
    <subcellularLocation>
        <location evidence="1">Nucleus</location>
    </subcellularLocation>
</comment>
<evidence type="ECO:0000256" key="1">
    <source>
        <dbReference type="ARBA" id="ARBA00004123"/>
    </source>
</evidence>
<evidence type="ECO:0000313" key="7">
    <source>
        <dbReference type="EMBL" id="OQD85745.1"/>
    </source>
</evidence>
<dbReference type="STRING" id="416450.A0A1V6Q943"/>
<feature type="compositionally biased region" description="Low complexity" evidence="5">
    <location>
        <begin position="208"/>
        <end position="221"/>
    </location>
</feature>
<protein>
    <recommendedName>
        <fullName evidence="6">BZIP domain-containing protein</fullName>
    </recommendedName>
</protein>
<dbReference type="PROSITE" id="PS00036">
    <property type="entry name" value="BZIP_BASIC"/>
    <property type="match status" value="1"/>
</dbReference>
<feature type="region of interest" description="Disordered" evidence="5">
    <location>
        <begin position="72"/>
        <end position="187"/>
    </location>
</feature>
<dbReference type="GO" id="GO:0034599">
    <property type="term" value="P:cellular response to oxidative stress"/>
    <property type="evidence" value="ECO:0007669"/>
    <property type="project" value="UniProtKB-ARBA"/>
</dbReference>
<dbReference type="PANTHER" id="PTHR40621:SF8">
    <property type="entry name" value="AP-1-LIKE TRANSCRIPTION FACTOR YAP3"/>
    <property type="match status" value="1"/>
</dbReference>
<dbReference type="Proteomes" id="UP000191672">
    <property type="component" value="Unassembled WGS sequence"/>
</dbReference>
<evidence type="ECO:0000259" key="6">
    <source>
        <dbReference type="PROSITE" id="PS50217"/>
    </source>
</evidence>
<dbReference type="PANTHER" id="PTHR40621">
    <property type="entry name" value="TRANSCRIPTION FACTOR KAPC-RELATED"/>
    <property type="match status" value="1"/>
</dbReference>
<evidence type="ECO:0000256" key="4">
    <source>
        <dbReference type="ARBA" id="ARBA00038132"/>
    </source>
</evidence>
<proteinExistence type="inferred from homology"/>
<evidence type="ECO:0000256" key="3">
    <source>
        <dbReference type="ARBA" id="ARBA00023242"/>
    </source>
</evidence>
<keyword evidence="3" id="KW-0539">Nucleus</keyword>
<feature type="compositionally biased region" description="Polar residues" evidence="5">
    <location>
        <begin position="174"/>
        <end position="184"/>
    </location>
</feature>
<dbReference type="Gene3D" id="1.20.5.170">
    <property type="match status" value="1"/>
</dbReference>
<gene>
    <name evidence="7" type="ORF">PENANT_c009G11263</name>
</gene>
<dbReference type="InterPro" id="IPR050936">
    <property type="entry name" value="AP-1-like"/>
</dbReference>
<dbReference type="InterPro" id="IPR004827">
    <property type="entry name" value="bZIP"/>
</dbReference>
<evidence type="ECO:0000256" key="2">
    <source>
        <dbReference type="ARBA" id="ARBA00004496"/>
    </source>
</evidence>
<keyword evidence="8" id="KW-1185">Reference proteome</keyword>
<feature type="compositionally biased region" description="Basic and acidic residues" evidence="5">
    <location>
        <begin position="156"/>
        <end position="173"/>
    </location>
</feature>
<feature type="domain" description="BZIP" evidence="6">
    <location>
        <begin position="145"/>
        <end position="203"/>
    </location>
</feature>
<dbReference type="Gene3D" id="1.10.238.100">
    <property type="entry name" value="YAP1 redox domain. Chain B"/>
    <property type="match status" value="1"/>
</dbReference>
<dbReference type="InterPro" id="IPR046347">
    <property type="entry name" value="bZIP_sf"/>
</dbReference>
<dbReference type="SMART" id="SM00338">
    <property type="entry name" value="BRLZ"/>
    <property type="match status" value="1"/>
</dbReference>
<dbReference type="GO" id="GO:0000976">
    <property type="term" value="F:transcription cis-regulatory region binding"/>
    <property type="evidence" value="ECO:0007669"/>
    <property type="project" value="InterPro"/>
</dbReference>